<dbReference type="Proteomes" id="UP000295444">
    <property type="component" value="Unassembled WGS sequence"/>
</dbReference>
<dbReference type="Gene3D" id="1.10.10.10">
    <property type="entry name" value="Winged helix-like DNA-binding domain superfamily/Winged helix DNA-binding domain"/>
    <property type="match status" value="1"/>
</dbReference>
<dbReference type="InterPro" id="IPR027417">
    <property type="entry name" value="P-loop_NTPase"/>
</dbReference>
<accession>A0A4R6SB17</accession>
<dbReference type="InterPro" id="IPR036388">
    <property type="entry name" value="WH-like_DNA-bd_sf"/>
</dbReference>
<keyword evidence="3" id="KW-1185">Reference proteome</keyword>
<dbReference type="AlphaFoldDB" id="A0A4R6SB17"/>
<dbReference type="GO" id="GO:0043531">
    <property type="term" value="F:ADP binding"/>
    <property type="evidence" value="ECO:0007669"/>
    <property type="project" value="InterPro"/>
</dbReference>
<dbReference type="PRINTS" id="PR00364">
    <property type="entry name" value="DISEASERSIST"/>
</dbReference>
<reference evidence="2 3" key="1">
    <citation type="submission" date="2019-03" db="EMBL/GenBank/DDBJ databases">
        <title>Genomic Encyclopedia of Type Strains, Phase IV (KMG-IV): sequencing the most valuable type-strain genomes for metagenomic binning, comparative biology and taxonomic classification.</title>
        <authorList>
            <person name="Goeker M."/>
        </authorList>
    </citation>
    <scope>NUCLEOTIDE SEQUENCE [LARGE SCALE GENOMIC DNA]</scope>
    <source>
        <strain evidence="2 3">DSM 45361</strain>
    </source>
</reference>
<evidence type="ECO:0000313" key="3">
    <source>
        <dbReference type="Proteomes" id="UP000295444"/>
    </source>
</evidence>
<dbReference type="PANTHER" id="PTHR47691">
    <property type="entry name" value="REGULATOR-RELATED"/>
    <property type="match status" value="1"/>
</dbReference>
<name>A0A4R6SB17_LABRH</name>
<dbReference type="SUPFAM" id="SSF52540">
    <property type="entry name" value="P-loop containing nucleoside triphosphate hydrolases"/>
    <property type="match status" value="1"/>
</dbReference>
<dbReference type="InterPro" id="IPR011990">
    <property type="entry name" value="TPR-like_helical_dom_sf"/>
</dbReference>
<dbReference type="SUPFAM" id="SSF48452">
    <property type="entry name" value="TPR-like"/>
    <property type="match status" value="1"/>
</dbReference>
<dbReference type="Gene3D" id="1.25.40.10">
    <property type="entry name" value="Tetratricopeptide repeat domain"/>
    <property type="match status" value="2"/>
</dbReference>
<gene>
    <name evidence="2" type="ORF">EV186_104742</name>
</gene>
<keyword evidence="1" id="KW-0802">TPR repeat</keyword>
<dbReference type="Pfam" id="PF13424">
    <property type="entry name" value="TPR_12"/>
    <property type="match status" value="2"/>
</dbReference>
<proteinExistence type="predicted"/>
<protein>
    <submittedName>
        <fullName evidence="2">Tetratricopeptide repeat protein</fullName>
    </submittedName>
</protein>
<dbReference type="RefSeq" id="WP_166659334.1">
    <property type="nucleotide sequence ID" value="NZ_SNXZ01000004.1"/>
</dbReference>
<evidence type="ECO:0000256" key="1">
    <source>
        <dbReference type="PROSITE-ProRule" id="PRU00339"/>
    </source>
</evidence>
<dbReference type="SMART" id="SM00028">
    <property type="entry name" value="TPR"/>
    <property type="match status" value="5"/>
</dbReference>
<dbReference type="Gene3D" id="3.40.50.300">
    <property type="entry name" value="P-loop containing nucleotide triphosphate hydrolases"/>
    <property type="match status" value="1"/>
</dbReference>
<dbReference type="EMBL" id="SNXZ01000004">
    <property type="protein sequence ID" value="TDP96754.1"/>
    <property type="molecule type" value="Genomic_DNA"/>
</dbReference>
<dbReference type="Pfam" id="PF13374">
    <property type="entry name" value="TPR_10"/>
    <property type="match status" value="1"/>
</dbReference>
<sequence>MSSTQPPDPATAADAGEFVERMRALRLWAGQPSLRRLERLGGDVPSTTGARVKALPVSTISHVLSGKSGDRLPRMRFVERYVAACLSACGLPVERGGEYLRRWLDAWRALAGPAPAGPPESEVDEARRQLPMDIAEFTGREVELDRLLALAEAGDAHAPAVVAIEGMAGVGKTRLAVHAAHRLVNRGRFGDVQLWADLRGFDPAGPAADPAAVLDRFLRLLGVPAPRIPADVEGRSALYRDRLAGREALVLLDNVAGADQLRPLLPASTTCLVIVTSRRGLGAVDGVEPLPLDVLAPAEATALVTRLAGAERFDDDPGAAARLAELCGRLPIAISVAARRLRARTAWTPAHLLAKLDRLPRVHASFALSYQELPDGPRRLFRLLGLHPGPDVSAPSAAALAGVSVAEAEAQLETLLDEHLVQEGTPDRYHLHDLLRDYAIAMVQRDEQAAEQRQARHRLLSWYLHTADAAAQRLAPHRRRGFPLEPCSHPAQRFDSHAEALGWCEAEHANLVAAVPVAATHGEHAIAWQLPVVLLNYLYLRSHWDDWIATHTTGLASAQALGDAGGQARISNGLGVAHSDRRELDAAVAHYRRALELFTDPGGRAWTTNNLGVAMVDLGRHAAAVAEFDRALVLFREIGDRTGEAICRNNLGDAHRRLGEPERAAAHLRDALAIQEELGDRSGQRFTQHTLADLCRDRGLLEPAVAHYRRAQALSEELGDQWGTARVLDHLGSTLDTLGEAEQAKDCWRRAADLLTALGRPEADDLLARLKP</sequence>
<dbReference type="PROSITE" id="PS50005">
    <property type="entry name" value="TPR"/>
    <property type="match status" value="1"/>
</dbReference>
<organism evidence="2 3">
    <name type="scientific">Labedaea rhizosphaerae</name>
    <dbReference type="NCBI Taxonomy" id="598644"/>
    <lineage>
        <taxon>Bacteria</taxon>
        <taxon>Bacillati</taxon>
        <taxon>Actinomycetota</taxon>
        <taxon>Actinomycetes</taxon>
        <taxon>Pseudonocardiales</taxon>
        <taxon>Pseudonocardiaceae</taxon>
        <taxon>Labedaea</taxon>
    </lineage>
</organism>
<comment type="caution">
    <text evidence="2">The sequence shown here is derived from an EMBL/GenBank/DDBJ whole genome shotgun (WGS) entry which is preliminary data.</text>
</comment>
<dbReference type="PANTHER" id="PTHR47691:SF3">
    <property type="entry name" value="HTH-TYPE TRANSCRIPTIONAL REGULATOR RV0890C-RELATED"/>
    <property type="match status" value="1"/>
</dbReference>
<dbReference type="InterPro" id="IPR019734">
    <property type="entry name" value="TPR_rpt"/>
</dbReference>
<evidence type="ECO:0000313" key="2">
    <source>
        <dbReference type="EMBL" id="TDP96754.1"/>
    </source>
</evidence>
<feature type="repeat" description="TPR" evidence="1">
    <location>
        <begin position="568"/>
        <end position="601"/>
    </location>
</feature>